<feature type="transmembrane region" description="Helical" evidence="2">
    <location>
        <begin position="54"/>
        <end position="74"/>
    </location>
</feature>
<organism evidence="3 4">
    <name type="scientific">Mycobacteroides franklinii</name>
    <dbReference type="NCBI Taxonomy" id="948102"/>
    <lineage>
        <taxon>Bacteria</taxon>
        <taxon>Bacillati</taxon>
        <taxon>Actinomycetota</taxon>
        <taxon>Actinomycetes</taxon>
        <taxon>Mycobacteriales</taxon>
        <taxon>Mycobacteriaceae</taxon>
        <taxon>Mycobacteroides</taxon>
    </lineage>
</organism>
<protein>
    <submittedName>
        <fullName evidence="3">Uncharacterized protein</fullName>
    </submittedName>
</protein>
<evidence type="ECO:0000256" key="2">
    <source>
        <dbReference type="SAM" id="Phobius"/>
    </source>
</evidence>
<keyword evidence="2" id="KW-0812">Transmembrane</keyword>
<keyword evidence="2" id="KW-0472">Membrane</keyword>
<feature type="region of interest" description="Disordered" evidence="1">
    <location>
        <begin position="1"/>
        <end position="51"/>
    </location>
</feature>
<evidence type="ECO:0000313" key="3">
    <source>
        <dbReference type="EMBL" id="OHU20896.1"/>
    </source>
</evidence>
<evidence type="ECO:0000256" key="1">
    <source>
        <dbReference type="SAM" id="MobiDB-lite"/>
    </source>
</evidence>
<gene>
    <name evidence="3" type="ORF">BKG76_09130</name>
</gene>
<evidence type="ECO:0000313" key="4">
    <source>
        <dbReference type="Proteomes" id="UP000179616"/>
    </source>
</evidence>
<reference evidence="3 4" key="1">
    <citation type="submission" date="2016-10" db="EMBL/GenBank/DDBJ databases">
        <title>Evaluation of Human, Veterinary and Environmental Mycobacterium chelonae Isolates by Core Genome Phylogenomic Analysis, Targeted Gene Comparison, and Anti-microbial Susceptibility Patterns: A Tale of Mistaken Identities.</title>
        <authorList>
            <person name="Fogelson S.B."/>
            <person name="Camus A.C."/>
            <person name="Lorenz W."/>
            <person name="Vasireddy R."/>
            <person name="Vasireddy S."/>
            <person name="Smith T."/>
            <person name="Brown-Elliott B.A."/>
            <person name="Wallace R.J.Jr."/>
            <person name="Hasan N.A."/>
            <person name="Reischl U."/>
            <person name="Sanchez S."/>
        </authorList>
    </citation>
    <scope>NUCLEOTIDE SEQUENCE [LARGE SCALE GENOMIC DNA]</scope>
    <source>
        <strain evidence="3 4">1559</strain>
    </source>
</reference>
<name>A0A1S1L503_9MYCO</name>
<sequence length="203" mass="21724">MTQPQYPQGPFQQTQPQQYPTYSQPNPYGPPPTGYAPAPAPKPPRPPLTPQQKALSIVGGSLGVFLIALLVLGLTTNSTPQSVRTHASDQIIDSPRSSGSNNEQDVKAIKQTISGMADAAKANDFTKMLTFFCAKYREAFKDIAGSGQAPDLNALTKSDNGPSKITGLDINGDNAVIHITDAKGKHDIEFKKETGGWKFCPKA</sequence>
<feature type="region of interest" description="Disordered" evidence="1">
    <location>
        <begin position="79"/>
        <end position="103"/>
    </location>
</feature>
<dbReference type="Proteomes" id="UP000179616">
    <property type="component" value="Unassembled WGS sequence"/>
</dbReference>
<proteinExistence type="predicted"/>
<dbReference type="AlphaFoldDB" id="A0A1S1L503"/>
<comment type="caution">
    <text evidence="3">The sequence shown here is derived from an EMBL/GenBank/DDBJ whole genome shotgun (WGS) entry which is preliminary data.</text>
</comment>
<accession>A0A1S1L503</accession>
<feature type="compositionally biased region" description="Low complexity" evidence="1">
    <location>
        <begin position="1"/>
        <end position="26"/>
    </location>
</feature>
<dbReference type="RefSeq" id="WP_070937371.1">
    <property type="nucleotide sequence ID" value="NZ_MLIK01000019.1"/>
</dbReference>
<feature type="compositionally biased region" description="Pro residues" evidence="1">
    <location>
        <begin position="27"/>
        <end position="49"/>
    </location>
</feature>
<dbReference type="OrthoDB" id="4764215at2"/>
<dbReference type="GeneID" id="57166965"/>
<keyword evidence="2" id="KW-1133">Transmembrane helix</keyword>
<dbReference type="EMBL" id="MLIK01000019">
    <property type="protein sequence ID" value="OHU20896.1"/>
    <property type="molecule type" value="Genomic_DNA"/>
</dbReference>
<dbReference type="STRING" id="948102.BKG76_09130"/>